<dbReference type="PANTHER" id="PTHR34706:SF1">
    <property type="entry name" value="VWFA DOMAIN-CONTAINING PROTEIN"/>
    <property type="match status" value="1"/>
</dbReference>
<dbReference type="Gene3D" id="3.40.50.410">
    <property type="entry name" value="von Willebrand factor, type A domain"/>
    <property type="match status" value="1"/>
</dbReference>
<dbReference type="InterPro" id="IPR036465">
    <property type="entry name" value="vWFA_dom_sf"/>
</dbReference>
<organism evidence="2 3">
    <name type="scientific">Meripilus lineatus</name>
    <dbReference type="NCBI Taxonomy" id="2056292"/>
    <lineage>
        <taxon>Eukaryota</taxon>
        <taxon>Fungi</taxon>
        <taxon>Dikarya</taxon>
        <taxon>Basidiomycota</taxon>
        <taxon>Agaricomycotina</taxon>
        <taxon>Agaricomycetes</taxon>
        <taxon>Polyporales</taxon>
        <taxon>Meripilaceae</taxon>
        <taxon>Meripilus</taxon>
    </lineage>
</organism>
<accession>A0AAD5UXX0</accession>
<dbReference type="Proteomes" id="UP001212997">
    <property type="component" value="Unassembled WGS sequence"/>
</dbReference>
<comment type="caution">
    <text evidence="2">The sequence shown here is derived from an EMBL/GenBank/DDBJ whole genome shotgun (WGS) entry which is preliminary data.</text>
</comment>
<evidence type="ECO:0008006" key="4">
    <source>
        <dbReference type="Google" id="ProtNLM"/>
    </source>
</evidence>
<gene>
    <name evidence="2" type="ORF">NLI96_g8229</name>
</gene>
<dbReference type="AlphaFoldDB" id="A0AAD5UXX0"/>
<dbReference type="PANTHER" id="PTHR34706">
    <property type="entry name" value="SLR1338 PROTEIN"/>
    <property type="match status" value="1"/>
</dbReference>
<sequence length="375" mass="40279">MGNSPSRSRHSVDISGPRTLAPAAAAAASEMVETRHTTNQIGRRATTSTSTPTRTSSTPHTHRRARSTNFQSENTAKKSRESAPPPYSPYGAMNARPYDNVEKITAPSPPASSTAGSAVGTPHRRYSALPNLGAISENSPRLTVNTSVAGAAENVLEVLREYNTVIIVDDSSSMAGEAWRETREALAALAEIASKYDADGIDVCFLNDRRVGRNMTDAGSVNHLFQTVTPSGATPLAAKLDILTLFYMDQLDKAKAAADAGDQRALRAVKPINYIIITDGSPTDEPSDVIVRLAKRLDAGNYPLSQFVQIGNNPKATEFLTELDDDLSRTHGVRDIVDTTPYTGGVLTAELMIKMLLGGINRRVDRRGARSVMSQ</sequence>
<reference evidence="2" key="1">
    <citation type="submission" date="2022-07" db="EMBL/GenBank/DDBJ databases">
        <title>Genome Sequence of Physisporinus lineatus.</title>
        <authorList>
            <person name="Buettner E."/>
        </authorList>
    </citation>
    <scope>NUCLEOTIDE SEQUENCE</scope>
    <source>
        <strain evidence="2">VT162</strain>
    </source>
</reference>
<feature type="compositionally biased region" description="Low complexity" evidence="1">
    <location>
        <begin position="43"/>
        <end position="59"/>
    </location>
</feature>
<protein>
    <recommendedName>
        <fullName evidence="4">VWFA domain-containing protein</fullName>
    </recommendedName>
</protein>
<name>A0AAD5UXX0_9APHY</name>
<dbReference type="SUPFAM" id="SSF53300">
    <property type="entry name" value="vWA-like"/>
    <property type="match status" value="1"/>
</dbReference>
<feature type="compositionally biased region" description="Low complexity" evidence="1">
    <location>
        <begin position="111"/>
        <end position="121"/>
    </location>
</feature>
<evidence type="ECO:0000313" key="3">
    <source>
        <dbReference type="Proteomes" id="UP001212997"/>
    </source>
</evidence>
<keyword evidence="3" id="KW-1185">Reference proteome</keyword>
<evidence type="ECO:0000256" key="1">
    <source>
        <dbReference type="SAM" id="MobiDB-lite"/>
    </source>
</evidence>
<feature type="region of interest" description="Disordered" evidence="1">
    <location>
        <begin position="1"/>
        <end position="122"/>
    </location>
</feature>
<proteinExistence type="predicted"/>
<evidence type="ECO:0000313" key="2">
    <source>
        <dbReference type="EMBL" id="KAJ3480591.1"/>
    </source>
</evidence>
<dbReference type="EMBL" id="JANAWD010000366">
    <property type="protein sequence ID" value="KAJ3480591.1"/>
    <property type="molecule type" value="Genomic_DNA"/>
</dbReference>